<dbReference type="AlphaFoldDB" id="A0AAV0HYV2"/>
<feature type="region of interest" description="Disordered" evidence="1">
    <location>
        <begin position="55"/>
        <end position="77"/>
    </location>
</feature>
<accession>A0AAV0HYV2</accession>
<dbReference type="Proteomes" id="UP001154282">
    <property type="component" value="Unassembled WGS sequence"/>
</dbReference>
<comment type="caution">
    <text evidence="2">The sequence shown here is derived from an EMBL/GenBank/DDBJ whole genome shotgun (WGS) entry which is preliminary data.</text>
</comment>
<organism evidence="2 3">
    <name type="scientific">Linum tenue</name>
    <dbReference type="NCBI Taxonomy" id="586396"/>
    <lineage>
        <taxon>Eukaryota</taxon>
        <taxon>Viridiplantae</taxon>
        <taxon>Streptophyta</taxon>
        <taxon>Embryophyta</taxon>
        <taxon>Tracheophyta</taxon>
        <taxon>Spermatophyta</taxon>
        <taxon>Magnoliopsida</taxon>
        <taxon>eudicotyledons</taxon>
        <taxon>Gunneridae</taxon>
        <taxon>Pentapetalae</taxon>
        <taxon>rosids</taxon>
        <taxon>fabids</taxon>
        <taxon>Malpighiales</taxon>
        <taxon>Linaceae</taxon>
        <taxon>Linum</taxon>
    </lineage>
</organism>
<reference evidence="2" key="1">
    <citation type="submission" date="2022-08" db="EMBL/GenBank/DDBJ databases">
        <authorList>
            <person name="Gutierrez-Valencia J."/>
        </authorList>
    </citation>
    <scope>NUCLEOTIDE SEQUENCE</scope>
</reference>
<evidence type="ECO:0000256" key="1">
    <source>
        <dbReference type="SAM" id="MobiDB-lite"/>
    </source>
</evidence>
<name>A0AAV0HYV2_9ROSI</name>
<gene>
    <name evidence="2" type="ORF">LITE_LOCUS6791</name>
</gene>
<proteinExistence type="predicted"/>
<evidence type="ECO:0008006" key="4">
    <source>
        <dbReference type="Google" id="ProtNLM"/>
    </source>
</evidence>
<dbReference type="EMBL" id="CAMGYJ010000003">
    <property type="protein sequence ID" value="CAI0390572.1"/>
    <property type="molecule type" value="Genomic_DNA"/>
</dbReference>
<sequence length="137" mass="15431">ANTLNESNCFCFSTIDHRIPPPPPKTPPTIEEAVEETHLSLFSCWSRSPANISGFDAEDISIPGNPPPPQQQPDRRGALLGSRFSGFVFCLISLAVLAADKDQGWALESFYRYKEFRQKRDRGKGKRQRQYSVVSME</sequence>
<evidence type="ECO:0000313" key="3">
    <source>
        <dbReference type="Proteomes" id="UP001154282"/>
    </source>
</evidence>
<protein>
    <recommendedName>
        <fullName evidence="4">CASP-like protein</fullName>
    </recommendedName>
</protein>
<keyword evidence="3" id="KW-1185">Reference proteome</keyword>
<feature type="non-terminal residue" evidence="2">
    <location>
        <position position="1"/>
    </location>
</feature>
<evidence type="ECO:0000313" key="2">
    <source>
        <dbReference type="EMBL" id="CAI0390572.1"/>
    </source>
</evidence>